<proteinExistence type="predicted"/>
<reference evidence="2" key="2">
    <citation type="submission" date="2023-05" db="EMBL/GenBank/DDBJ databases">
        <authorList>
            <person name="Schelkunov M.I."/>
        </authorList>
    </citation>
    <scope>NUCLEOTIDE SEQUENCE</scope>
    <source>
        <strain evidence="2">Hsosn_3</strain>
        <tissue evidence="2">Leaf</tissue>
    </source>
</reference>
<name>A0AAD8M493_9APIA</name>
<dbReference type="SUPFAM" id="SSF81383">
    <property type="entry name" value="F-box domain"/>
    <property type="match status" value="1"/>
</dbReference>
<dbReference type="InterPro" id="IPR011043">
    <property type="entry name" value="Gal_Oxase/kelch_b-propeller"/>
</dbReference>
<dbReference type="PROSITE" id="PS50181">
    <property type="entry name" value="FBOX"/>
    <property type="match status" value="1"/>
</dbReference>
<keyword evidence="3" id="KW-1185">Reference proteome</keyword>
<dbReference type="SMART" id="SM00256">
    <property type="entry name" value="FBOX"/>
    <property type="match status" value="1"/>
</dbReference>
<dbReference type="AlphaFoldDB" id="A0AAD8M493"/>
<dbReference type="InterPro" id="IPR006527">
    <property type="entry name" value="F-box-assoc_dom_typ1"/>
</dbReference>
<reference evidence="2" key="1">
    <citation type="submission" date="2023-02" db="EMBL/GenBank/DDBJ databases">
        <title>Genome of toxic invasive species Heracleum sosnowskyi carries increased number of genes despite the absence of recent whole-genome duplications.</title>
        <authorList>
            <person name="Schelkunov M."/>
            <person name="Shtratnikova V."/>
            <person name="Makarenko M."/>
            <person name="Klepikova A."/>
            <person name="Omelchenko D."/>
            <person name="Novikova G."/>
            <person name="Obukhova E."/>
            <person name="Bogdanov V."/>
            <person name="Penin A."/>
            <person name="Logacheva M."/>
        </authorList>
    </citation>
    <scope>NUCLEOTIDE SEQUENCE</scope>
    <source>
        <strain evidence="2">Hsosn_3</strain>
        <tissue evidence="2">Leaf</tissue>
    </source>
</reference>
<protein>
    <submittedName>
        <fullName evidence="2">F-box domain-containing protein</fullName>
    </submittedName>
</protein>
<dbReference type="InterPro" id="IPR050796">
    <property type="entry name" value="SCF_F-box_component"/>
</dbReference>
<dbReference type="PANTHER" id="PTHR31672:SF13">
    <property type="entry name" value="F-BOX PROTEIN CPR30-LIKE"/>
    <property type="match status" value="1"/>
</dbReference>
<dbReference type="Gene3D" id="1.20.1280.50">
    <property type="match status" value="1"/>
</dbReference>
<evidence type="ECO:0000313" key="3">
    <source>
        <dbReference type="Proteomes" id="UP001237642"/>
    </source>
</evidence>
<dbReference type="CDD" id="cd22157">
    <property type="entry name" value="F-box_AtFBW1-like"/>
    <property type="match status" value="1"/>
</dbReference>
<dbReference type="Proteomes" id="UP001237642">
    <property type="component" value="Unassembled WGS sequence"/>
</dbReference>
<evidence type="ECO:0000259" key="1">
    <source>
        <dbReference type="PROSITE" id="PS50181"/>
    </source>
</evidence>
<dbReference type="PANTHER" id="PTHR31672">
    <property type="entry name" value="BNACNNG10540D PROTEIN"/>
    <property type="match status" value="1"/>
</dbReference>
<organism evidence="2 3">
    <name type="scientific">Heracleum sosnowskyi</name>
    <dbReference type="NCBI Taxonomy" id="360622"/>
    <lineage>
        <taxon>Eukaryota</taxon>
        <taxon>Viridiplantae</taxon>
        <taxon>Streptophyta</taxon>
        <taxon>Embryophyta</taxon>
        <taxon>Tracheophyta</taxon>
        <taxon>Spermatophyta</taxon>
        <taxon>Magnoliopsida</taxon>
        <taxon>eudicotyledons</taxon>
        <taxon>Gunneridae</taxon>
        <taxon>Pentapetalae</taxon>
        <taxon>asterids</taxon>
        <taxon>campanulids</taxon>
        <taxon>Apiales</taxon>
        <taxon>Apiaceae</taxon>
        <taxon>Apioideae</taxon>
        <taxon>apioid superclade</taxon>
        <taxon>Tordylieae</taxon>
        <taxon>Tordyliinae</taxon>
        <taxon>Heracleum</taxon>
    </lineage>
</organism>
<feature type="domain" description="F-box" evidence="1">
    <location>
        <begin position="1"/>
        <end position="43"/>
    </location>
</feature>
<comment type="caution">
    <text evidence="2">The sequence shown here is derived from an EMBL/GenBank/DDBJ whole genome shotgun (WGS) entry which is preliminary data.</text>
</comment>
<dbReference type="InterPro" id="IPR017451">
    <property type="entry name" value="F-box-assoc_interact_dom"/>
</dbReference>
<dbReference type="SUPFAM" id="SSF50965">
    <property type="entry name" value="Galactose oxidase, central domain"/>
    <property type="match status" value="1"/>
</dbReference>
<dbReference type="InterPro" id="IPR036047">
    <property type="entry name" value="F-box-like_dom_sf"/>
</dbReference>
<accession>A0AAD8M493</accession>
<sequence length="346" mass="39505">MDNLGEDVIGEILTRLPVKTLVGLKSVCKSWRSCISNPYFASLQIRRNMANPDYNDSFIAHYYHKGSPRVYNPGYHKLYVFNKNVLDKPINLNLPLPTSNSPDRFDVVGSCNGLLCLSYLGKPRTTRQKRVYLWNPATGQLKDIHINKQKIEYGVSLGFGFDCTSNDYKVVHIVSDKFRVVRVEVYSLNQNSWKTIDHVELEFRVVQPYAAVVRGLFYWLTCEKFGFVSFNVQSGKFSTTRLPDGINCHHIFELKESVAISTGYICDQGIGIWKLDDDRSWIKIRTIKNDRVRAWFGCLNTGEYVGTGNGELALCDHANKVIRYVTQLPKDALRTYNYSASLVNLS</sequence>
<dbReference type="NCBIfam" id="TIGR01640">
    <property type="entry name" value="F_box_assoc_1"/>
    <property type="match status" value="1"/>
</dbReference>
<dbReference type="Pfam" id="PF07734">
    <property type="entry name" value="FBA_1"/>
    <property type="match status" value="1"/>
</dbReference>
<dbReference type="Pfam" id="PF00646">
    <property type="entry name" value="F-box"/>
    <property type="match status" value="1"/>
</dbReference>
<evidence type="ECO:0000313" key="2">
    <source>
        <dbReference type="EMBL" id="KAK1358922.1"/>
    </source>
</evidence>
<gene>
    <name evidence="2" type="ORF">POM88_043396</name>
</gene>
<dbReference type="EMBL" id="JAUIZM010000010">
    <property type="protein sequence ID" value="KAK1358922.1"/>
    <property type="molecule type" value="Genomic_DNA"/>
</dbReference>
<dbReference type="InterPro" id="IPR001810">
    <property type="entry name" value="F-box_dom"/>
</dbReference>